<organism evidence="2 3">
    <name type="scientific">Corchorus capsularis</name>
    <name type="common">Jute</name>
    <dbReference type="NCBI Taxonomy" id="210143"/>
    <lineage>
        <taxon>Eukaryota</taxon>
        <taxon>Viridiplantae</taxon>
        <taxon>Streptophyta</taxon>
        <taxon>Embryophyta</taxon>
        <taxon>Tracheophyta</taxon>
        <taxon>Spermatophyta</taxon>
        <taxon>Magnoliopsida</taxon>
        <taxon>eudicotyledons</taxon>
        <taxon>Gunneridae</taxon>
        <taxon>Pentapetalae</taxon>
        <taxon>rosids</taxon>
        <taxon>malvids</taxon>
        <taxon>Malvales</taxon>
        <taxon>Malvaceae</taxon>
        <taxon>Grewioideae</taxon>
        <taxon>Apeibeae</taxon>
        <taxon>Corchorus</taxon>
    </lineage>
</organism>
<evidence type="ECO:0000313" key="3">
    <source>
        <dbReference type="Proteomes" id="UP000188268"/>
    </source>
</evidence>
<dbReference type="OrthoDB" id="10355514at2759"/>
<dbReference type="Proteomes" id="UP000188268">
    <property type="component" value="Unassembled WGS sequence"/>
</dbReference>
<gene>
    <name evidence="2" type="ORF">CCACVL1_02936</name>
</gene>
<feature type="compositionally biased region" description="Acidic residues" evidence="1">
    <location>
        <begin position="16"/>
        <end position="31"/>
    </location>
</feature>
<evidence type="ECO:0000256" key="1">
    <source>
        <dbReference type="SAM" id="MobiDB-lite"/>
    </source>
</evidence>
<dbReference type="Gramene" id="OMP02035">
    <property type="protein sequence ID" value="OMP02035"/>
    <property type="gene ID" value="CCACVL1_02936"/>
</dbReference>
<accession>A0A1R3K4M5</accession>
<dbReference type="AlphaFoldDB" id="A0A1R3K4M5"/>
<evidence type="ECO:0000313" key="2">
    <source>
        <dbReference type="EMBL" id="OMP02035.1"/>
    </source>
</evidence>
<comment type="caution">
    <text evidence="2">The sequence shown here is derived from an EMBL/GenBank/DDBJ whole genome shotgun (WGS) entry which is preliminary data.</text>
</comment>
<sequence>MVQKLPKQALLKEDPSEFDTSLEEDPYEHDDSDPTYHPEFDDDSPTMSINKAFKDHIMDDKNEASTSSVKESNYDPMMLKFMCICEAIKAAQHNLNRLTKFMDELFK</sequence>
<reference evidence="2 3" key="1">
    <citation type="submission" date="2013-09" db="EMBL/GenBank/DDBJ databases">
        <title>Corchorus capsularis genome sequencing.</title>
        <authorList>
            <person name="Alam M."/>
            <person name="Haque M.S."/>
            <person name="Islam M.S."/>
            <person name="Emdad E.M."/>
            <person name="Islam M.M."/>
            <person name="Ahmed B."/>
            <person name="Halim A."/>
            <person name="Hossen Q.M.M."/>
            <person name="Hossain M.Z."/>
            <person name="Ahmed R."/>
            <person name="Khan M.M."/>
            <person name="Islam R."/>
            <person name="Rashid M.M."/>
            <person name="Khan S.A."/>
            <person name="Rahman M.S."/>
            <person name="Alam M."/>
        </authorList>
    </citation>
    <scope>NUCLEOTIDE SEQUENCE [LARGE SCALE GENOMIC DNA]</scope>
    <source>
        <strain evidence="3">cv. CVL-1</strain>
        <tissue evidence="2">Whole seedling</tissue>
    </source>
</reference>
<name>A0A1R3K4M5_COCAP</name>
<keyword evidence="3" id="KW-1185">Reference proteome</keyword>
<feature type="region of interest" description="Disordered" evidence="1">
    <location>
        <begin position="1"/>
        <end position="48"/>
    </location>
</feature>
<proteinExistence type="predicted"/>
<protein>
    <submittedName>
        <fullName evidence="2">Uncharacterized protein</fullName>
    </submittedName>
</protein>
<dbReference type="EMBL" id="AWWV01006315">
    <property type="protein sequence ID" value="OMP02035.1"/>
    <property type="molecule type" value="Genomic_DNA"/>
</dbReference>